<name>M2NES1_BAUPA</name>
<proteinExistence type="predicted"/>
<reference evidence="2 3" key="1">
    <citation type="journal article" date="2012" name="PLoS Pathog.">
        <title>Diverse lifestyles and strategies of plant pathogenesis encoded in the genomes of eighteen Dothideomycetes fungi.</title>
        <authorList>
            <person name="Ohm R.A."/>
            <person name="Feau N."/>
            <person name="Henrissat B."/>
            <person name="Schoch C.L."/>
            <person name="Horwitz B.A."/>
            <person name="Barry K.W."/>
            <person name="Condon B.J."/>
            <person name="Copeland A.C."/>
            <person name="Dhillon B."/>
            <person name="Glaser F."/>
            <person name="Hesse C.N."/>
            <person name="Kosti I."/>
            <person name="LaButti K."/>
            <person name="Lindquist E.A."/>
            <person name="Lucas S."/>
            <person name="Salamov A.A."/>
            <person name="Bradshaw R.E."/>
            <person name="Ciuffetti L."/>
            <person name="Hamelin R.C."/>
            <person name="Kema G.H.J."/>
            <person name="Lawrence C."/>
            <person name="Scott J.A."/>
            <person name="Spatafora J.W."/>
            <person name="Turgeon B.G."/>
            <person name="de Wit P.J.G.M."/>
            <person name="Zhong S."/>
            <person name="Goodwin S.B."/>
            <person name="Grigoriev I.V."/>
        </authorList>
    </citation>
    <scope>NUCLEOTIDE SEQUENCE [LARGE SCALE GENOMIC DNA]</scope>
    <source>
        <strain evidence="2 3">UAMH 10762</strain>
    </source>
</reference>
<dbReference type="AlphaFoldDB" id="M2NES1"/>
<feature type="chain" id="PRO_5004021635" evidence="1">
    <location>
        <begin position="34"/>
        <end position="225"/>
    </location>
</feature>
<keyword evidence="1" id="KW-0732">Signal</keyword>
<dbReference type="Pfam" id="PF11578">
    <property type="entry name" value="DUF3237"/>
    <property type="match status" value="1"/>
</dbReference>
<gene>
    <name evidence="2" type="ORF">BAUCODRAFT_453035</name>
</gene>
<protein>
    <submittedName>
        <fullName evidence="2">Uncharacterized protein</fullName>
    </submittedName>
</protein>
<sequence>MRSFHPSSLWLPTVGLALTSSASPACLAGSASATPLPTALPATTSYNYLMPALYLNLTVQTVINLGNLTTGGQQLLGNIVDGHLYSEPGFVPNFSASIKYAEDYLTADPLDGVAHPACIMTVFPDNGDTPFLMKIGGIQYPNPSLDGIFSSNTSNTEAIPYGYVYSVWTPTFFGGADNYTNLQNSVFVGSETISGSGQPGTFVVGMKFSKVFNVNTSITIGHEFP</sequence>
<organism evidence="2 3">
    <name type="scientific">Baudoinia panamericana (strain UAMH 10762)</name>
    <name type="common">Angels' share fungus</name>
    <name type="synonym">Baudoinia compniacensis (strain UAMH 10762)</name>
    <dbReference type="NCBI Taxonomy" id="717646"/>
    <lineage>
        <taxon>Eukaryota</taxon>
        <taxon>Fungi</taxon>
        <taxon>Dikarya</taxon>
        <taxon>Ascomycota</taxon>
        <taxon>Pezizomycotina</taxon>
        <taxon>Dothideomycetes</taxon>
        <taxon>Dothideomycetidae</taxon>
        <taxon>Mycosphaerellales</taxon>
        <taxon>Teratosphaeriaceae</taxon>
        <taxon>Baudoinia</taxon>
    </lineage>
</organism>
<dbReference type="OMA" id="WELQNAV"/>
<accession>M2NES1</accession>
<feature type="signal peptide" evidence="1">
    <location>
        <begin position="1"/>
        <end position="33"/>
    </location>
</feature>
<dbReference type="eggNOG" id="ENOG502SI5D">
    <property type="taxonomic scope" value="Eukaryota"/>
</dbReference>
<dbReference type="RefSeq" id="XP_007675832.1">
    <property type="nucleotide sequence ID" value="XM_007677642.1"/>
</dbReference>
<evidence type="ECO:0000313" key="3">
    <source>
        <dbReference type="Proteomes" id="UP000011761"/>
    </source>
</evidence>
<dbReference type="Gene3D" id="2.40.160.20">
    <property type="match status" value="1"/>
</dbReference>
<evidence type="ECO:0000256" key="1">
    <source>
        <dbReference type="SAM" id="SignalP"/>
    </source>
</evidence>
<dbReference type="KEGG" id="bcom:BAUCODRAFT_453035"/>
<dbReference type="EMBL" id="KB445554">
    <property type="protein sequence ID" value="EMC97460.1"/>
    <property type="molecule type" value="Genomic_DNA"/>
</dbReference>
<dbReference type="OrthoDB" id="2544694at2759"/>
<dbReference type="GeneID" id="19114481"/>
<dbReference type="HOGENOM" id="CLU_107216_0_0_1"/>
<dbReference type="Proteomes" id="UP000011761">
    <property type="component" value="Unassembled WGS sequence"/>
</dbReference>
<evidence type="ECO:0000313" key="2">
    <source>
        <dbReference type="EMBL" id="EMC97460.1"/>
    </source>
</evidence>
<keyword evidence="3" id="KW-1185">Reference proteome</keyword>